<feature type="binding site" evidence="5">
    <location>
        <position position="205"/>
    </location>
    <ligand>
        <name>substrate</name>
    </ligand>
</feature>
<evidence type="ECO:0000313" key="6">
    <source>
        <dbReference type="EMBL" id="MBC2602360.1"/>
    </source>
</evidence>
<name>A0A7X1E4A1_9BACT</name>
<dbReference type="EMBL" id="JACHVA010000086">
    <property type="protein sequence ID" value="MBC2602360.1"/>
    <property type="molecule type" value="Genomic_DNA"/>
</dbReference>
<evidence type="ECO:0000256" key="1">
    <source>
        <dbReference type="ARBA" id="ARBA00011076"/>
    </source>
</evidence>
<dbReference type="NCBIfam" id="NF009020">
    <property type="entry name" value="PRK12356.1"/>
    <property type="match status" value="1"/>
</dbReference>
<comment type="catalytic activity">
    <reaction evidence="4 5">
        <text>L-glutamine + H2O = L-glutamate + NH4(+)</text>
        <dbReference type="Rhea" id="RHEA:15889"/>
        <dbReference type="ChEBI" id="CHEBI:15377"/>
        <dbReference type="ChEBI" id="CHEBI:28938"/>
        <dbReference type="ChEBI" id="CHEBI:29985"/>
        <dbReference type="ChEBI" id="CHEBI:58359"/>
        <dbReference type="EC" id="3.5.1.2"/>
    </reaction>
</comment>
<proteinExistence type="inferred from homology"/>
<accession>A0A7X1E4A1</accession>
<dbReference type="GO" id="GO:0004359">
    <property type="term" value="F:glutaminase activity"/>
    <property type="evidence" value="ECO:0007669"/>
    <property type="project" value="UniProtKB-UniRule"/>
</dbReference>
<protein>
    <recommendedName>
        <fullName evidence="2 5">Glutaminase</fullName>
        <ecNumber evidence="2 5">3.5.1.2</ecNumber>
    </recommendedName>
</protein>
<feature type="binding site" evidence="5">
    <location>
        <position position="110"/>
    </location>
    <ligand>
        <name>substrate</name>
    </ligand>
</feature>
<feature type="binding site" evidence="5">
    <location>
        <position position="161"/>
    </location>
    <ligand>
        <name>substrate</name>
    </ligand>
</feature>
<dbReference type="EC" id="3.5.1.2" evidence="2 5"/>
<dbReference type="PANTHER" id="PTHR12544:SF48">
    <property type="entry name" value="GLUTAMINASE 1"/>
    <property type="match status" value="1"/>
</dbReference>
<keyword evidence="7" id="KW-1185">Reference proteome</keyword>
<dbReference type="InterPro" id="IPR015868">
    <property type="entry name" value="Glutaminase"/>
</dbReference>
<dbReference type="AlphaFoldDB" id="A0A7X1E4A1"/>
<keyword evidence="5" id="KW-0007">Acetylation</keyword>
<gene>
    <name evidence="5 6" type="primary">glsA</name>
    <name evidence="6" type="ORF">H5P30_11280</name>
</gene>
<sequence length="359" mass="38761">MRSKLNFSHFISFSRFSGVALLLVLGFSHQGWAETVESTESKAEGLSAEKLQSVIESAYDRYKDLDEGANADYIPILATVPSDLFGIVITTKEGEVFTVGDVDYQFSIQSVAKPFTAALVMQEHGPEKVQEDIGVEPTGLPFNSKLALEVHEERSVNPMVNAGAIAVVSMVPAENEDERWEKIMDNLEAFAGDDLTVLEEVYQSEYENCWSNRAIANLLFNYGRLYCEPEEALRVYTRECSVGVSALDLGMMGATLANGGTNPATQEEVLDADHVPELLALMAIAGFYDESGEWMYTAGIPAKTGVGGGIVAVVPGEMSIAAFSPRVNASGNSVKAMKAIRYIAGELGVGVFGANPEKE</sequence>
<feature type="binding site" evidence="5">
    <location>
        <position position="288"/>
    </location>
    <ligand>
        <name>substrate</name>
    </ligand>
</feature>
<evidence type="ECO:0000256" key="2">
    <source>
        <dbReference type="ARBA" id="ARBA00012918"/>
    </source>
</evidence>
<dbReference type="Pfam" id="PF04960">
    <property type="entry name" value="Glutaminase"/>
    <property type="match status" value="1"/>
</dbReference>
<dbReference type="PANTHER" id="PTHR12544">
    <property type="entry name" value="GLUTAMINASE"/>
    <property type="match status" value="1"/>
</dbReference>
<feature type="binding site" evidence="5">
    <location>
        <position position="236"/>
    </location>
    <ligand>
        <name>substrate</name>
    </ligand>
</feature>
<dbReference type="GO" id="GO:0006537">
    <property type="term" value="P:glutamate biosynthetic process"/>
    <property type="evidence" value="ECO:0007669"/>
    <property type="project" value="TreeGrafter"/>
</dbReference>
<dbReference type="NCBIfam" id="TIGR03814">
    <property type="entry name" value="Gln_ase"/>
    <property type="match status" value="1"/>
</dbReference>
<comment type="caution">
    <text evidence="6">The sequence shown here is derived from an EMBL/GenBank/DDBJ whole genome shotgun (WGS) entry which is preliminary data.</text>
</comment>
<comment type="subunit">
    <text evidence="5">Homotetramer.</text>
</comment>
<dbReference type="Gene3D" id="3.40.710.10">
    <property type="entry name" value="DD-peptidase/beta-lactamase superfamily"/>
    <property type="match status" value="1"/>
</dbReference>
<reference evidence="6 7" key="1">
    <citation type="submission" date="2020-07" db="EMBL/GenBank/DDBJ databases">
        <authorList>
            <person name="Feng X."/>
        </authorList>
    </citation>
    <scope>NUCLEOTIDE SEQUENCE [LARGE SCALE GENOMIC DNA]</scope>
    <source>
        <strain evidence="6 7">JCM14086</strain>
    </source>
</reference>
<dbReference type="InterPro" id="IPR012338">
    <property type="entry name" value="Beta-lactam/transpept-like"/>
</dbReference>
<organism evidence="6 7">
    <name type="scientific">Puniceicoccus vermicola</name>
    <dbReference type="NCBI Taxonomy" id="388746"/>
    <lineage>
        <taxon>Bacteria</taxon>
        <taxon>Pseudomonadati</taxon>
        <taxon>Verrucomicrobiota</taxon>
        <taxon>Opitutia</taxon>
        <taxon>Puniceicoccales</taxon>
        <taxon>Puniceicoccaceae</taxon>
        <taxon>Puniceicoccus</taxon>
    </lineage>
</organism>
<feature type="binding site" evidence="5">
    <location>
        <position position="306"/>
    </location>
    <ligand>
        <name>substrate</name>
    </ligand>
</feature>
<dbReference type="HAMAP" id="MF_00313">
    <property type="entry name" value="Glutaminase"/>
    <property type="match status" value="1"/>
</dbReference>
<dbReference type="SUPFAM" id="SSF56601">
    <property type="entry name" value="beta-lactamase/transpeptidase-like"/>
    <property type="match status" value="1"/>
</dbReference>
<evidence type="ECO:0000313" key="7">
    <source>
        <dbReference type="Proteomes" id="UP000525652"/>
    </source>
</evidence>
<comment type="similarity">
    <text evidence="1 5">Belongs to the glutaminase family.</text>
</comment>
<evidence type="ECO:0000256" key="3">
    <source>
        <dbReference type="ARBA" id="ARBA00022801"/>
    </source>
</evidence>
<dbReference type="Proteomes" id="UP000525652">
    <property type="component" value="Unassembled WGS sequence"/>
</dbReference>
<dbReference type="GO" id="GO:0006543">
    <property type="term" value="P:L-glutamine catabolic process"/>
    <property type="evidence" value="ECO:0007669"/>
    <property type="project" value="TreeGrafter"/>
</dbReference>
<evidence type="ECO:0000256" key="5">
    <source>
        <dbReference type="HAMAP-Rule" id="MF_00313"/>
    </source>
</evidence>
<feature type="binding site" evidence="5">
    <location>
        <position position="212"/>
    </location>
    <ligand>
        <name>substrate</name>
    </ligand>
</feature>
<keyword evidence="3 5" id="KW-0378">Hydrolase</keyword>
<evidence type="ECO:0000256" key="4">
    <source>
        <dbReference type="ARBA" id="ARBA00049534"/>
    </source>
</evidence>